<dbReference type="InterPro" id="IPR029058">
    <property type="entry name" value="AB_hydrolase_fold"/>
</dbReference>
<reference evidence="4" key="1">
    <citation type="submission" date="2016-10" db="EMBL/GenBank/DDBJ databases">
        <authorList>
            <person name="Varghese N."/>
            <person name="Submissions S."/>
        </authorList>
    </citation>
    <scope>NUCLEOTIDE SEQUENCE [LARGE SCALE GENOMIC DNA]</scope>
    <source>
        <strain evidence="4">LMG 26383,CCUG 61248,R- 45681</strain>
    </source>
</reference>
<feature type="signal peptide" evidence="1">
    <location>
        <begin position="1"/>
        <end position="21"/>
    </location>
</feature>
<protein>
    <submittedName>
        <fullName evidence="3">Pimeloyl-ACP methyl ester carboxylesterase</fullName>
    </submittedName>
</protein>
<dbReference type="AlphaFoldDB" id="A0A1H7P1R1"/>
<evidence type="ECO:0000313" key="4">
    <source>
        <dbReference type="Proteomes" id="UP000199664"/>
    </source>
</evidence>
<dbReference type="InterPro" id="IPR052897">
    <property type="entry name" value="Sec-Metab_Biosynth_Hydrolase"/>
</dbReference>
<feature type="domain" description="AB hydrolase-1" evidence="2">
    <location>
        <begin position="28"/>
        <end position="247"/>
    </location>
</feature>
<proteinExistence type="predicted"/>
<dbReference type="Proteomes" id="UP000199664">
    <property type="component" value="Unassembled WGS sequence"/>
</dbReference>
<dbReference type="PANTHER" id="PTHR37017">
    <property type="entry name" value="AB HYDROLASE-1 DOMAIN-CONTAINING PROTEIN-RELATED"/>
    <property type="match status" value="1"/>
</dbReference>
<dbReference type="STRING" id="1036779.SAMN04515666_103324"/>
<dbReference type="EMBL" id="FOAN01000003">
    <property type="protein sequence ID" value="SEL29258.1"/>
    <property type="molecule type" value="Genomic_DNA"/>
</dbReference>
<dbReference type="OrthoDB" id="9814966at2"/>
<dbReference type="Pfam" id="PF12697">
    <property type="entry name" value="Abhydrolase_6"/>
    <property type="match status" value="1"/>
</dbReference>
<gene>
    <name evidence="3" type="ORF">SAMN04515666_103324</name>
</gene>
<feature type="chain" id="PRO_5011720403" evidence="1">
    <location>
        <begin position="22"/>
        <end position="255"/>
    </location>
</feature>
<name>A0A1H7P1R1_9HYPH</name>
<sequence>MSKFAAGLAVAGALLSGNAVAQPARPTIVLVHGAFADSSSWNGVTKLLQSKGYRVIAAANPLRSVSSDAAYVSDIVASIDGPVVLVGHSYGGQVITTAANGRNNVKSLVYVAAFAPDEGEAAADLAGKFPGGTLGKALAAPVKLADGGTDLSIDQVKFRDQFAHDVGAADAALMAAGQRPITAAALTEKSGKPAWKVLPSYFIYGDGDKNIPAKALGFMAERAGSKRTVVAEGASHVVMVSQPQAVAGLIEEAAR</sequence>
<evidence type="ECO:0000256" key="1">
    <source>
        <dbReference type="SAM" id="SignalP"/>
    </source>
</evidence>
<dbReference type="SUPFAM" id="SSF53474">
    <property type="entry name" value="alpha/beta-Hydrolases"/>
    <property type="match status" value="1"/>
</dbReference>
<evidence type="ECO:0000313" key="3">
    <source>
        <dbReference type="EMBL" id="SEL29258.1"/>
    </source>
</evidence>
<keyword evidence="4" id="KW-1185">Reference proteome</keyword>
<organism evidence="3 4">
    <name type="scientific">Bosea lupini</name>
    <dbReference type="NCBI Taxonomy" id="1036779"/>
    <lineage>
        <taxon>Bacteria</taxon>
        <taxon>Pseudomonadati</taxon>
        <taxon>Pseudomonadota</taxon>
        <taxon>Alphaproteobacteria</taxon>
        <taxon>Hyphomicrobiales</taxon>
        <taxon>Boseaceae</taxon>
        <taxon>Bosea</taxon>
    </lineage>
</organism>
<dbReference type="PANTHER" id="PTHR37017:SF11">
    <property type="entry name" value="ESTERASE_LIPASE_THIOESTERASE DOMAIN-CONTAINING PROTEIN"/>
    <property type="match status" value="1"/>
</dbReference>
<dbReference type="Gene3D" id="3.40.50.1820">
    <property type="entry name" value="alpha/beta hydrolase"/>
    <property type="match status" value="1"/>
</dbReference>
<accession>A0A1H7P1R1</accession>
<keyword evidence="1" id="KW-0732">Signal</keyword>
<evidence type="ECO:0000259" key="2">
    <source>
        <dbReference type="Pfam" id="PF12697"/>
    </source>
</evidence>
<dbReference type="RefSeq" id="WP_091833384.1">
    <property type="nucleotide sequence ID" value="NZ_FOAN01000003.1"/>
</dbReference>
<dbReference type="InterPro" id="IPR000073">
    <property type="entry name" value="AB_hydrolase_1"/>
</dbReference>